<evidence type="ECO:0000313" key="4">
    <source>
        <dbReference type="EMBL" id="BAX81850.1"/>
    </source>
</evidence>
<protein>
    <submittedName>
        <fullName evidence="4">Uncharacterized protein</fullName>
    </submittedName>
</protein>
<feature type="chain" id="PRO_5012146529" evidence="1">
    <location>
        <begin position="21"/>
        <end position="3488"/>
    </location>
</feature>
<feature type="domain" description="Heme-binding protein Shr-like Hb-interacting" evidence="2">
    <location>
        <begin position="843"/>
        <end position="922"/>
    </location>
</feature>
<name>A0A1Y1CNI6_9BACT</name>
<dbReference type="NCBIfam" id="TIGR04183">
    <property type="entry name" value="Por_Secre_tail"/>
    <property type="match status" value="1"/>
</dbReference>
<feature type="domain" description="Heme-binding protein Shr-like Hb-interacting" evidence="2">
    <location>
        <begin position="638"/>
        <end position="720"/>
    </location>
</feature>
<accession>A0A1Y1CNI6</accession>
<organism evidence="4 5">
    <name type="scientific">Labilibaculum antarcticum</name>
    <dbReference type="NCBI Taxonomy" id="1717717"/>
    <lineage>
        <taxon>Bacteria</taxon>
        <taxon>Pseudomonadati</taxon>
        <taxon>Bacteroidota</taxon>
        <taxon>Bacteroidia</taxon>
        <taxon>Marinilabiliales</taxon>
        <taxon>Marinifilaceae</taxon>
        <taxon>Labilibaculum</taxon>
    </lineage>
</organism>
<dbReference type="Pfam" id="PF18962">
    <property type="entry name" value="Por_Secre_tail"/>
    <property type="match status" value="1"/>
</dbReference>
<feature type="domain" description="Heme-binding protein Shr-like Hb-interacting" evidence="2">
    <location>
        <begin position="2837"/>
        <end position="2915"/>
    </location>
</feature>
<feature type="domain" description="Heme-binding protein Shr-like Hb-interacting" evidence="2">
    <location>
        <begin position="1041"/>
        <end position="1122"/>
    </location>
</feature>
<feature type="domain" description="Heme-binding protein Shr-like Hb-interacting" evidence="2">
    <location>
        <begin position="2237"/>
        <end position="2319"/>
    </location>
</feature>
<sequence>MKKYLLLGCLWVISTIFVHAQVPADITAAPSATVDAPFEISFTDNSAWRLAVSQISYGDDILPAKAYDLSVADKILFYPDSSEFLQNDTTLVITITSTNTPGVDGTVSQIIGHGIAANIIMVTQPTDPGSNGGLLGTQPVVKLQDKYNNECTGGVANQVTAAADASGDWTLGGTGTTVTSVGGTVTFAGLTGSSDLVVNGAYLVFSSGSLPTLNSDPFDIPVNTPPTLTAATGATVDASFILEYIDDATWETTFTSVTYDGVELLLGTDYTIDTGADEITLIPSGGNSILQVPHTDPGDLSLEIIVSGYANASVDQIIGHGIAANIIMVTQPTDPGSNGGLLGTQPVVKLQDKYSNDCIGDEATQVTVAADVSGAWTLGGTGTTVTSVGGTVTFAGLTGSSDLVVNGAYLVFSSGILPTLNSDPFNIPVNLPPGLIAASGATVDSPFEISYSPDDIFWEANIDSIQFDGVLIPQETYTVNSTQNKVIFDASALDSEIRTAKTGDIEIFVSQYDKALISQTIGHGAANNLVVATEPVAPANNGDSFQTQPVVNVRDQYNNLCAGNSTVSISAEENDPASWDLQGTLSGTVASGILTYSDLTASSTQIVNGAFISFSASGLTGVNSTTFNLALNTPPGLTAASVATVDAPFIVTFSDSQSWQSKISSITYNGNTVDGVAYDTSIGNRITFDPSQSTALQTSGTADFVIFSDGFNSTVPLTQIIGHGAANQLAITTEPGTPSINGGNLNPQPAIEIRDQYSNFCSTDGNRTITAAKADAGSWTLGGTPDQNANLGVLTFSGLTASSALEVTGASIEFTSPGITPITSSDFSLGLNDAPSDITAAGSVTVDNPFTITFTDENDWQSNINGITYSGTTVDNAAYNTATSGEITFTPSLSSALQTSGTADFVISADGFNNSSPISQVIGHGSAKAIVMVTEPSGPSVNGGQLQNQPVVKLQDQYDNDCTSDNSTSVTVAKGDTGNWTLGGDATVSVSSGTLSYTNLTASSNETISSAFLSFISTGLTSVNSSTFSIGLNDPPSDLAEDGNADVDSDFTVTFTDIDGWQSKISAVTYNGLTVDAVAYDITTPGEIVFTPSSSTALQTAGTANLIISANGFSNATLSQTISHGAVNKLAINTQPGAPSANGGDLNPQPVIEILDQYDNLCTSDGSRVISAAKGDAGNWILGGALNQNANSGTHTFADLTASSNENITGANISFSSTGLTGITSSDFSLGLNTAPNLTASSGTTVDGIFEISYDDNVDWESDIDSISFDGNIISPGAYSVNSTSNKITFNPSVDAVLQMAKTADIVVFVDGYDNATVSQTLGHGVATKLVMDTEPVPSGVNGNSFTTQPVVAIQDQYDNTCTTNSAISITAAGNDPVNWTLGGTLVNAVASGILTYTDLTASSDALVAGAFISFTASGLTGVGSTTFDLGLNSAPALTATSGVTVDGVFTVTFVDENSWQSKVSSIGYGGVEIDASAYNTLTSGQITFDPSLSTTLQTAGTEDFIFVAAGFSNATLSQTIGHGVPASIKVNVEPTAPTSNGSLLVQQPIVISQDQYLNPCTSDNATAISVVKGDAGSWSLGGSPDHTLGGGSFTYTDLSATSDAPVIGAYLTFSSGSFPTVNSATFDIPVNVSPSLSPAINATVDGEFQIVFADNAAWRGSISDITVDGNSIPAAAYDATIATRIIFKPVQSNFLQTAGTKEIIIISSGYENDTLNQELGHGIANELFIFTQPVGPSSNGGQLATQPVVHLRDQYANICTTDNTSTISETTSGGTWALGGITGLTASSGVFTYADLTANSSAELTTASITFSSVALTDVVSTAFTIPSLDASPTLLASSTATVDASFEITFGANATWQLAIDSISYDGNLIDATAYNITQSGKIIFDPSLDTDLQVAGTKDLIVYALGYNDASVSQQIKHGVATDMVIVLQPSAPVENGALLANQPVVTLRDQYANDCTSENTIEITGAKGDANVWTLGGTLVKKVTNGSASFTDLTASSGVAITDAFVAFSSVGLTTVNSNTFDIPDLAASPVLTAASGVTVDSNFDITFVDNPAWRSQVTEIRYGNEVLPVGAYDTSIEGIITFKPIESPVLQTVASKYIYITSTSFLKDSVLQAIGHGAATSIVITTEPQQPASNAGLLQTQPGVKIQDQYSNDCTTNSVQTINANATGGSWVVEGTTSLMVTNGIVDFTDLTARSTDLVIDATITFSGTGLTSQESATFIIPAPLIAPFLIASTTATVDSLFDVTFSENAGWQGEIDSISYGGNLFSSDVYDKSQGGKIVFDPSKSTELQVVGTKEILVYSRGYQNAAVNQEIKHGIPDTIFIDRQPTAPLVNGGSLDTQPRVSVRDQYNNSCGSNDTFEITATNGDAQAWTLGGSVTQSVISGVLTYSDLIASSETAITGAFITFSGAGLTSVNSDPFDIVELLNPPNINPAFQVTVDADFSLSFFAIDDTWRNSVTTITYEGDTLPASAYSIGTESIVFHISQEVLLQKAGTFNIVIYSTGYSNVLIEQEVGHGAIASMEITQQPLAPLTNGDVLEQQPILRFLDQYANECTSEIQESIIVSRNDTGDWSLAGTVEQIATNGIVTFTDLSAYSSGPVTDAELQFSSTDLTSVVSTSFTIPDVSSAPVLNAAIDVTVDNPFKITFTEDSVWRSRINVVTVNDSVLGAASYNTSQVGELELIPSESEFLQKNGSFQIIVQSRGFAHDTVQQNINHGLADSLLITSQPLDPENNGELLAQQPVLKLSDQYLNDCTGDNLTQVSVVKYDQNVWTLGGTLQAQSVSGVVSFTDLMATSEIAIDSAYLQFSFDKDTVISALFTIPVPIIELTAALDVTVDNEFTIQASDNASWRDSISAISFAGETLVDTSYLIEAGGITFYPDRDSILQIARTDTLIVIANGYANAIVEQSIKHGVATDMVIVDQPIGPENNGDTLAQQPKLQLKDQYENDCENDNATQILTSKYSDGSETDVVDLWNLGGVKTITAIDGLVTYLNLTAASENRVEGARLLFTSDALPNVVSDSFDIVIPPPPVILGAVDASVDGSFFVEFTDNKTWRSLIFDIRYGIRSLGGNYDISEPGKITFDPTVTSILQKSGVDSMYIYSGNYDTVRFEQTIHHGKSKYMVIVKEPSAPLKNGEVLLRQPQLKLQDQFRNNCVTDNETPIAVKKGDDGDWSLKGTFTQIAVDGLIKYIDLTAASEREVEGARLEFEGTGIIPKLSQSFTIPEPQENRAGEAKANPELVCYGASSSITLVGFDGTIQWQKFDELNEIYKDLAGENAEILISDEVVQNTRYRAMVSKEGFTTQYSNSVSVSPIEPPLADFTFEIEYNRVDFVNLSTNATTIVWDFGDGILSSEFEPSHSFVLDNTNGTGYVVRLTASNDACPKSEKSQQVFITTGIEDLILETGLVVYPNPSRGEFFIEISNSDQNGVLRIFDQAGKVVATRNIENSLLNNRIAFDLKNLTGGIYFLTIQYPNKVVRTKLIIQ</sequence>
<feature type="domain" description="Secretion system C-terminal sorting" evidence="3">
    <location>
        <begin position="3412"/>
        <end position="3487"/>
    </location>
</feature>
<keyword evidence="1" id="KW-0732">Signal</keyword>
<feature type="domain" description="Heme-binding protein Shr-like Hb-interacting" evidence="2">
    <location>
        <begin position="441"/>
        <end position="521"/>
    </location>
</feature>
<proteinExistence type="predicted"/>
<dbReference type="InterPro" id="IPR013783">
    <property type="entry name" value="Ig-like_fold"/>
</dbReference>
<dbReference type="EMBL" id="AP018042">
    <property type="protein sequence ID" value="BAX81850.1"/>
    <property type="molecule type" value="Genomic_DNA"/>
</dbReference>
<feature type="domain" description="Heme-binding protein Shr-like Hb-interacting" evidence="2">
    <location>
        <begin position="1642"/>
        <end position="1719"/>
    </location>
</feature>
<feature type="domain" description="Heme-binding protein Shr-like Hb-interacting" evidence="2">
    <location>
        <begin position="1444"/>
        <end position="1521"/>
    </location>
</feature>
<reference evidence="4 5" key="1">
    <citation type="journal article" date="2018" name="Mar. Genomics">
        <title>Complete genome sequence of Marinifilaceae bacterium strain SPP2, isolated from the Antarctic marine sediment.</title>
        <authorList>
            <person name="Watanabe M."/>
            <person name="Kojima H."/>
            <person name="Fukui M."/>
        </authorList>
    </citation>
    <scope>NUCLEOTIDE SEQUENCE [LARGE SCALE GENOMIC DNA]</scope>
    <source>
        <strain evidence="4 5">SPP2</strain>
    </source>
</reference>
<dbReference type="Pfam" id="PF07550">
    <property type="entry name" value="Shr-like_HID"/>
    <property type="match status" value="14"/>
</dbReference>
<evidence type="ECO:0000259" key="2">
    <source>
        <dbReference type="Pfam" id="PF07550"/>
    </source>
</evidence>
<dbReference type="Gene3D" id="2.60.40.10">
    <property type="entry name" value="Immunoglobulins"/>
    <property type="match status" value="1"/>
</dbReference>
<evidence type="ECO:0000313" key="5">
    <source>
        <dbReference type="Proteomes" id="UP000218267"/>
    </source>
</evidence>
<dbReference type="KEGG" id="mbas:ALGA_3552"/>
<reference evidence="5" key="2">
    <citation type="journal article" date="2020" name="Antonie Van Leeuwenhoek">
        <title>Labilibaculum antarcticum sp. nov., a novel facultative anaerobic, psychrotorelant bacterium isolated from marine sediment of Antarctica.</title>
        <authorList>
            <person name="Watanabe M."/>
            <person name="Kojima H."/>
            <person name="Fukui M."/>
        </authorList>
    </citation>
    <scope>NUCLEOTIDE SEQUENCE [LARGE SCALE GENOMIC DNA]</scope>
    <source>
        <strain evidence="5">SPP2</strain>
    </source>
</reference>
<feature type="signal peptide" evidence="1">
    <location>
        <begin position="1"/>
        <end position="20"/>
    </location>
</feature>
<feature type="domain" description="Heme-binding protein Shr-like Hb-interacting" evidence="2">
    <location>
        <begin position="1839"/>
        <end position="1920"/>
    </location>
</feature>
<gene>
    <name evidence="4" type="ORF">ALGA_3552</name>
</gene>
<dbReference type="Proteomes" id="UP000218267">
    <property type="component" value="Chromosome"/>
</dbReference>
<feature type="domain" description="Heme-binding protein Shr-like Hb-interacting" evidence="2">
    <location>
        <begin position="2038"/>
        <end position="2119"/>
    </location>
</feature>
<evidence type="ECO:0000256" key="1">
    <source>
        <dbReference type="SAM" id="SignalP"/>
    </source>
</evidence>
<dbReference type="OrthoDB" id="7443339at2"/>
<feature type="domain" description="Heme-binding protein Shr-like Hb-interacting" evidence="2">
    <location>
        <begin position="230"/>
        <end position="318"/>
    </location>
</feature>
<keyword evidence="5" id="KW-1185">Reference proteome</keyword>
<dbReference type="RefSeq" id="WP_096431630.1">
    <property type="nucleotide sequence ID" value="NZ_AP018042.1"/>
</dbReference>
<evidence type="ECO:0000259" key="3">
    <source>
        <dbReference type="Pfam" id="PF18962"/>
    </source>
</evidence>
<feature type="domain" description="Heme-binding protein Shr-like Hb-interacting" evidence="2">
    <location>
        <begin position="2640"/>
        <end position="2719"/>
    </location>
</feature>
<dbReference type="InterPro" id="IPR035986">
    <property type="entry name" value="PKD_dom_sf"/>
</dbReference>
<feature type="domain" description="Heme-binding protein Shr-like Hb-interacting" evidence="2">
    <location>
        <begin position="2441"/>
        <end position="2518"/>
    </location>
</feature>
<feature type="domain" description="Heme-binding protein Shr-like Hb-interacting" evidence="2">
    <location>
        <begin position="1242"/>
        <end position="1322"/>
    </location>
</feature>
<dbReference type="InterPro" id="IPR011432">
    <property type="entry name" value="Shr-like_HID"/>
</dbReference>
<dbReference type="InterPro" id="IPR026444">
    <property type="entry name" value="Secre_tail"/>
</dbReference>
<dbReference type="SUPFAM" id="SSF49299">
    <property type="entry name" value="PKD domain"/>
    <property type="match status" value="1"/>
</dbReference>